<dbReference type="GO" id="GO:0055129">
    <property type="term" value="P:L-proline biosynthetic process"/>
    <property type="evidence" value="ECO:0007669"/>
    <property type="project" value="UniProtKB-UniRule"/>
</dbReference>
<dbReference type="InterPro" id="IPR053790">
    <property type="entry name" value="P5CR-like_CS"/>
</dbReference>
<keyword evidence="4 6" id="KW-0028">Amino-acid biosynthesis</keyword>
<evidence type="ECO:0000256" key="6">
    <source>
        <dbReference type="RuleBase" id="RU003903"/>
    </source>
</evidence>
<dbReference type="GO" id="GO:0004735">
    <property type="term" value="F:pyrroline-5-carboxylate reductase activity"/>
    <property type="evidence" value="ECO:0007669"/>
    <property type="project" value="UniProtKB-UniRule"/>
</dbReference>
<proteinExistence type="inferred from homology"/>
<dbReference type="FunFam" id="1.10.3730.10:FF:000001">
    <property type="entry name" value="Pyrroline-5-carboxylate reductase"/>
    <property type="match status" value="1"/>
</dbReference>
<comment type="subcellular location">
    <subcellularLocation>
        <location evidence="4">Cytoplasm</location>
    </subcellularLocation>
</comment>
<dbReference type="SUPFAM" id="SSF48179">
    <property type="entry name" value="6-phosphogluconate dehydrogenase C-terminal domain-like"/>
    <property type="match status" value="1"/>
</dbReference>
<protein>
    <recommendedName>
        <fullName evidence="4 5">Pyrroline-5-carboxylate reductase</fullName>
        <shortName evidence="4">P5C reductase</shortName>
        <shortName evidence="4">P5CR</shortName>
        <ecNumber evidence="4 5">1.5.1.2</ecNumber>
    </recommendedName>
    <alternativeName>
        <fullName evidence="4">PCA reductase</fullName>
    </alternativeName>
</protein>
<dbReference type="Proteomes" id="UP000561438">
    <property type="component" value="Unassembled WGS sequence"/>
</dbReference>
<dbReference type="EC" id="1.5.1.2" evidence="4 5"/>
<dbReference type="Gene3D" id="1.10.3730.10">
    <property type="entry name" value="ProC C-terminal domain-like"/>
    <property type="match status" value="1"/>
</dbReference>
<dbReference type="InterPro" id="IPR000304">
    <property type="entry name" value="Pyrroline-COOH_reductase"/>
</dbReference>
<keyword evidence="10" id="KW-1185">Reference proteome</keyword>
<evidence type="ECO:0000259" key="8">
    <source>
        <dbReference type="Pfam" id="PF14748"/>
    </source>
</evidence>
<comment type="similarity">
    <text evidence="1 4 6">Belongs to the pyrroline-5-carboxylate reductase family.</text>
</comment>
<keyword evidence="4" id="KW-0963">Cytoplasm</keyword>
<dbReference type="EMBL" id="JABWGV010000006">
    <property type="protein sequence ID" value="NVD45878.1"/>
    <property type="molecule type" value="Genomic_DNA"/>
</dbReference>
<dbReference type="RefSeq" id="WP_176268186.1">
    <property type="nucleotide sequence ID" value="NZ_JABWGV010000006.1"/>
</dbReference>
<comment type="function">
    <text evidence="4">Catalyzes the reduction of 1-pyrroline-5-carboxylate (PCA) to L-proline.</text>
</comment>
<dbReference type="PIRSF" id="PIRSF000193">
    <property type="entry name" value="Pyrrol-5-carb_rd"/>
    <property type="match status" value="1"/>
</dbReference>
<evidence type="ECO:0000256" key="2">
    <source>
        <dbReference type="ARBA" id="ARBA00022857"/>
    </source>
</evidence>
<dbReference type="GO" id="GO:0005737">
    <property type="term" value="C:cytoplasm"/>
    <property type="evidence" value="ECO:0007669"/>
    <property type="project" value="UniProtKB-SubCell"/>
</dbReference>
<evidence type="ECO:0000259" key="7">
    <source>
        <dbReference type="Pfam" id="PF03807"/>
    </source>
</evidence>
<dbReference type="InterPro" id="IPR008927">
    <property type="entry name" value="6-PGluconate_DH-like_C_sf"/>
</dbReference>
<name>A0A850H7Q9_9SPHN</name>
<dbReference type="InterPro" id="IPR029036">
    <property type="entry name" value="P5CR_dimer"/>
</dbReference>
<dbReference type="AlphaFoldDB" id="A0A850H7Q9"/>
<sequence length="268" mass="28185">MTYNSFMFVGCGNMGGAMLDGWLAAGQPASTFTISDPYREDAPDGVTLVDKLPEKTFDAVLLGIKPHMLGDLADDIAKVIGPETVVFSVLAGTQLETLDEHFPSSAARVRVMPNLAVKIGKAPLALVESGLDEAGRKRATEFFSGIGSCEWLPDESQFDLVTALSGSGPGFVYRFIDALASGAAAQGLDEAQAQRLAVQMVEGAAALAAQSEHSPAELARRVASPGGMTQKGLDVLDENNALKSLVENCLVAARDRGAEMAKEARRKG</sequence>
<evidence type="ECO:0000313" key="10">
    <source>
        <dbReference type="Proteomes" id="UP000561438"/>
    </source>
</evidence>
<evidence type="ECO:0000256" key="4">
    <source>
        <dbReference type="HAMAP-Rule" id="MF_01925"/>
    </source>
</evidence>
<organism evidence="9 10">
    <name type="scientific">Qipengyuania atrilutea</name>
    <dbReference type="NCBI Taxonomy" id="2744473"/>
    <lineage>
        <taxon>Bacteria</taxon>
        <taxon>Pseudomonadati</taxon>
        <taxon>Pseudomonadota</taxon>
        <taxon>Alphaproteobacteria</taxon>
        <taxon>Sphingomonadales</taxon>
        <taxon>Erythrobacteraceae</taxon>
        <taxon>Qipengyuania</taxon>
    </lineage>
</organism>
<feature type="domain" description="Pyrroline-5-carboxylate reductase dimerisation" evidence="8">
    <location>
        <begin position="155"/>
        <end position="260"/>
    </location>
</feature>
<dbReference type="PROSITE" id="PS00521">
    <property type="entry name" value="P5CR"/>
    <property type="match status" value="1"/>
</dbReference>
<dbReference type="InterPro" id="IPR036291">
    <property type="entry name" value="NAD(P)-bd_dom_sf"/>
</dbReference>
<dbReference type="PANTHER" id="PTHR11645">
    <property type="entry name" value="PYRROLINE-5-CARBOXYLATE REDUCTASE"/>
    <property type="match status" value="1"/>
</dbReference>
<dbReference type="Gene3D" id="3.40.50.720">
    <property type="entry name" value="NAD(P)-binding Rossmann-like Domain"/>
    <property type="match status" value="1"/>
</dbReference>
<evidence type="ECO:0000256" key="3">
    <source>
        <dbReference type="ARBA" id="ARBA00023002"/>
    </source>
</evidence>
<keyword evidence="3 4" id="KW-0560">Oxidoreductase</keyword>
<reference evidence="9 10" key="1">
    <citation type="submission" date="2020-06" db="EMBL/GenBank/DDBJ databases">
        <title>Altererythrobacter sp. HHU K3-1.</title>
        <authorList>
            <person name="Zhang D."/>
            <person name="Xue H."/>
        </authorList>
    </citation>
    <scope>NUCLEOTIDE SEQUENCE [LARGE SCALE GENOMIC DNA]</scope>
    <source>
        <strain evidence="9 10">HHU K3-1</strain>
    </source>
</reference>
<evidence type="ECO:0000256" key="1">
    <source>
        <dbReference type="ARBA" id="ARBA00005525"/>
    </source>
</evidence>
<dbReference type="HAMAP" id="MF_01925">
    <property type="entry name" value="P5C_reductase"/>
    <property type="match status" value="1"/>
</dbReference>
<dbReference type="InterPro" id="IPR028939">
    <property type="entry name" value="P5C_Rdtase_cat_N"/>
</dbReference>
<dbReference type="UniPathway" id="UPA00098">
    <property type="reaction ID" value="UER00361"/>
</dbReference>
<dbReference type="Pfam" id="PF14748">
    <property type="entry name" value="P5CR_dimer"/>
    <property type="match status" value="1"/>
</dbReference>
<comment type="caution">
    <text evidence="9">The sequence shown here is derived from an EMBL/GenBank/DDBJ whole genome shotgun (WGS) entry which is preliminary data.</text>
</comment>
<feature type="domain" description="Pyrroline-5-carboxylate reductase catalytic N-terminal" evidence="7">
    <location>
        <begin position="7"/>
        <end position="92"/>
    </location>
</feature>
<keyword evidence="4 6" id="KW-0641">Proline biosynthesis</keyword>
<comment type="pathway">
    <text evidence="4 6">Amino-acid biosynthesis; L-proline biosynthesis; L-proline from L-glutamate 5-semialdehyde: step 1/1.</text>
</comment>
<keyword evidence="2 4" id="KW-0521">NADP</keyword>
<evidence type="ECO:0000313" key="9">
    <source>
        <dbReference type="EMBL" id="NVD45878.1"/>
    </source>
</evidence>
<dbReference type="Pfam" id="PF03807">
    <property type="entry name" value="F420_oxidored"/>
    <property type="match status" value="1"/>
</dbReference>
<comment type="catalytic activity">
    <reaction evidence="4">
        <text>L-proline + NAD(+) = (S)-1-pyrroline-5-carboxylate + NADH + 2 H(+)</text>
        <dbReference type="Rhea" id="RHEA:14105"/>
        <dbReference type="ChEBI" id="CHEBI:15378"/>
        <dbReference type="ChEBI" id="CHEBI:17388"/>
        <dbReference type="ChEBI" id="CHEBI:57540"/>
        <dbReference type="ChEBI" id="CHEBI:57945"/>
        <dbReference type="ChEBI" id="CHEBI:60039"/>
        <dbReference type="EC" id="1.5.1.2"/>
    </reaction>
</comment>
<comment type="catalytic activity">
    <reaction evidence="4 6">
        <text>L-proline + NADP(+) = (S)-1-pyrroline-5-carboxylate + NADPH + 2 H(+)</text>
        <dbReference type="Rhea" id="RHEA:14109"/>
        <dbReference type="ChEBI" id="CHEBI:15378"/>
        <dbReference type="ChEBI" id="CHEBI:17388"/>
        <dbReference type="ChEBI" id="CHEBI:57783"/>
        <dbReference type="ChEBI" id="CHEBI:58349"/>
        <dbReference type="ChEBI" id="CHEBI:60039"/>
        <dbReference type="EC" id="1.5.1.2"/>
    </reaction>
</comment>
<gene>
    <name evidence="4 9" type="primary">proC</name>
    <name evidence="9" type="ORF">HUV48_12760</name>
</gene>
<dbReference type="NCBIfam" id="TIGR00112">
    <property type="entry name" value="proC"/>
    <property type="match status" value="1"/>
</dbReference>
<accession>A0A850H7Q9</accession>
<evidence type="ECO:0000256" key="5">
    <source>
        <dbReference type="NCBIfam" id="TIGR00112"/>
    </source>
</evidence>
<dbReference type="SUPFAM" id="SSF51735">
    <property type="entry name" value="NAD(P)-binding Rossmann-fold domains"/>
    <property type="match status" value="1"/>
</dbReference>
<dbReference type="PANTHER" id="PTHR11645:SF0">
    <property type="entry name" value="PYRROLINE-5-CARBOXYLATE REDUCTASE 3"/>
    <property type="match status" value="1"/>
</dbReference>